<accession>A0A1G2AYI9</accession>
<name>A0A1G2AYI9_9BACT</name>
<protein>
    <submittedName>
        <fullName evidence="1">Uncharacterized protein</fullName>
    </submittedName>
</protein>
<sequence length="253" mass="28114">MVWDAVIHLISEIGYKFNDFRKEEIKNLINRNLYEFTPLVAVYMAIGEEFSVIEFLKQHATGTDGATIRKTNNVLREAISRGLATKESVVRDLTIFAQTEAEIAYGLLATSMATVATEASHGTAGSLGEFLGMTVDELRAMRPPVVERKPQPQGHVVHRITFGDDFWYGHTCHICGGLPVLNVLGQSPHPKAKEWLLIRVEVECENCGQVTVPAQEIGRETETLSKNLNVRSIPRSYVVQEGDGKIRPADLLI</sequence>
<evidence type="ECO:0000313" key="1">
    <source>
        <dbReference type="EMBL" id="OGY82003.1"/>
    </source>
</evidence>
<organism evidence="1 2">
    <name type="scientific">Candidatus Kerfeldbacteria bacterium RIFCSPHIGHO2_12_FULL_48_17</name>
    <dbReference type="NCBI Taxonomy" id="1798542"/>
    <lineage>
        <taxon>Bacteria</taxon>
        <taxon>Candidatus Kerfeldiibacteriota</taxon>
    </lineage>
</organism>
<comment type="caution">
    <text evidence="1">The sequence shown here is derived from an EMBL/GenBank/DDBJ whole genome shotgun (WGS) entry which is preliminary data.</text>
</comment>
<gene>
    <name evidence="1" type="ORF">A3F54_03715</name>
</gene>
<evidence type="ECO:0000313" key="2">
    <source>
        <dbReference type="Proteomes" id="UP000176952"/>
    </source>
</evidence>
<dbReference type="AlphaFoldDB" id="A0A1G2AYI9"/>
<proteinExistence type="predicted"/>
<dbReference type="EMBL" id="MHKD01000040">
    <property type="protein sequence ID" value="OGY82003.1"/>
    <property type="molecule type" value="Genomic_DNA"/>
</dbReference>
<dbReference type="STRING" id="1798542.A3F54_03715"/>
<dbReference type="Proteomes" id="UP000176952">
    <property type="component" value="Unassembled WGS sequence"/>
</dbReference>
<reference evidence="1 2" key="1">
    <citation type="journal article" date="2016" name="Nat. Commun.">
        <title>Thousands of microbial genomes shed light on interconnected biogeochemical processes in an aquifer system.</title>
        <authorList>
            <person name="Anantharaman K."/>
            <person name="Brown C.T."/>
            <person name="Hug L.A."/>
            <person name="Sharon I."/>
            <person name="Castelle C.J."/>
            <person name="Probst A.J."/>
            <person name="Thomas B.C."/>
            <person name="Singh A."/>
            <person name="Wilkins M.J."/>
            <person name="Karaoz U."/>
            <person name="Brodie E.L."/>
            <person name="Williams K.H."/>
            <person name="Hubbard S.S."/>
            <person name="Banfield J.F."/>
        </authorList>
    </citation>
    <scope>NUCLEOTIDE SEQUENCE [LARGE SCALE GENOMIC DNA]</scope>
</reference>